<dbReference type="KEGG" id="nmo:Nmlp_3395"/>
<dbReference type="Proteomes" id="UP000011867">
    <property type="component" value="Chromosome"/>
</dbReference>
<protein>
    <submittedName>
        <fullName evidence="3">Beta-lactamase domain protein</fullName>
    </submittedName>
</protein>
<feature type="domain" description="Metallo-beta-lactamase" evidence="2">
    <location>
        <begin position="70"/>
        <end position="270"/>
    </location>
</feature>
<gene>
    <name evidence="3" type="ordered locus">Nmlp_3395</name>
</gene>
<dbReference type="GeneID" id="14651863"/>
<dbReference type="InterPro" id="IPR001279">
    <property type="entry name" value="Metallo-B-lactamas"/>
</dbReference>
<dbReference type="OrthoDB" id="3327at2157"/>
<proteinExistence type="predicted"/>
<dbReference type="SUPFAM" id="SSF56281">
    <property type="entry name" value="Metallo-hydrolase/oxidoreductase"/>
    <property type="match status" value="1"/>
</dbReference>
<accession>M1XT14</accession>
<dbReference type="SMART" id="SM00849">
    <property type="entry name" value="Lactamase_B"/>
    <property type="match status" value="1"/>
</dbReference>
<keyword evidence="4" id="KW-1185">Reference proteome</keyword>
<dbReference type="STRING" id="268739.Nmlp_3395"/>
<evidence type="ECO:0000313" key="3">
    <source>
        <dbReference type="EMBL" id="CCQ37524.1"/>
    </source>
</evidence>
<dbReference type="HOGENOM" id="CLU_010363_0_1_2"/>
<dbReference type="InterPro" id="IPR052159">
    <property type="entry name" value="Competence_DNA_uptake"/>
</dbReference>
<evidence type="ECO:0000256" key="1">
    <source>
        <dbReference type="SAM" id="MobiDB-lite"/>
    </source>
</evidence>
<dbReference type="AlphaFoldDB" id="M1XT14"/>
<sequence>MRYRVPVVACCLLVVLSGCAGLGVGPDGTATDGTATDGTATDGTPTPAGTTGTAPPPNGTLVVYVIDVGQADATLLRTDEETMLIDSGGWRDDGETVLEYLDARGVERIDHLVSTHAHADHIGGHEAIIDRYETERGGIGAVYDSGVTHTSRTYERYLDAVERHDVRLFEVRSGDEIPLEGAAATVLSPSPPVGDDLHDNGVSVSVAAGETSFLFTGDAERAAESRLLGTHGKRLDVDVYQAGHHGSDTSSAPAFLDVVDPAVAVVSSGYDSQFGHPHDEPLRRFAERGIRTLWTGAHGSIVFESDGERIVVRTQAAATTDPLELKAAPEAGADPTDPTAERFVVGVAA</sequence>
<name>M1XT14_NATM8</name>
<dbReference type="InterPro" id="IPR036866">
    <property type="entry name" value="RibonucZ/Hydroxyglut_hydro"/>
</dbReference>
<dbReference type="RefSeq" id="WP_015410265.1">
    <property type="nucleotide sequence ID" value="NC_020388.1"/>
</dbReference>
<dbReference type="PROSITE" id="PS51257">
    <property type="entry name" value="PROKAR_LIPOPROTEIN"/>
    <property type="match status" value="1"/>
</dbReference>
<dbReference type="PANTHER" id="PTHR30619:SF1">
    <property type="entry name" value="RECOMBINATION PROTEIN 2"/>
    <property type="match status" value="1"/>
</dbReference>
<evidence type="ECO:0000259" key="2">
    <source>
        <dbReference type="SMART" id="SM00849"/>
    </source>
</evidence>
<dbReference type="EMBL" id="HF582854">
    <property type="protein sequence ID" value="CCQ37524.1"/>
    <property type="molecule type" value="Genomic_DNA"/>
</dbReference>
<dbReference type="eggNOG" id="arCOG03009">
    <property type="taxonomic scope" value="Archaea"/>
</dbReference>
<dbReference type="Pfam" id="PF00753">
    <property type="entry name" value="Lactamase_B"/>
    <property type="match status" value="1"/>
</dbReference>
<dbReference type="InterPro" id="IPR035681">
    <property type="entry name" value="ComA-like_MBL"/>
</dbReference>
<evidence type="ECO:0000313" key="4">
    <source>
        <dbReference type="Proteomes" id="UP000011867"/>
    </source>
</evidence>
<feature type="region of interest" description="Disordered" evidence="1">
    <location>
        <begin position="32"/>
        <end position="56"/>
    </location>
</feature>
<reference evidence="3 4" key="1">
    <citation type="journal article" date="2013" name="Genome Announc.">
        <title>Genome of the haloarchaeon Natronomonas moolapensis, a neutrophilic member of a previously haloalkaliphilic genus.</title>
        <authorList>
            <person name="Dyall-Smith M.L."/>
            <person name="Pfeiffer F."/>
            <person name="Oberwinkler T."/>
            <person name="Klee K."/>
            <person name="Rampp M."/>
            <person name="Palm P."/>
            <person name="Gross K."/>
            <person name="Schuster S.C."/>
            <person name="Oesterhelt D."/>
        </authorList>
    </citation>
    <scope>NUCLEOTIDE SEQUENCE [LARGE SCALE GENOMIC DNA]</scope>
    <source>
        <strain evidence="4">DSM 18674 / JCM 14361 / 8.8.11</strain>
    </source>
</reference>
<organism evidence="3 4">
    <name type="scientific">Natronomonas moolapensis (strain DSM 18674 / CECT 7526 / JCM 14361 / 8.8.11)</name>
    <dbReference type="NCBI Taxonomy" id="268739"/>
    <lineage>
        <taxon>Archaea</taxon>
        <taxon>Methanobacteriati</taxon>
        <taxon>Methanobacteriota</taxon>
        <taxon>Stenosarchaea group</taxon>
        <taxon>Halobacteria</taxon>
        <taxon>Halobacteriales</taxon>
        <taxon>Natronomonadaceae</taxon>
        <taxon>Natronomonas</taxon>
    </lineage>
</organism>
<dbReference type="CDD" id="cd07731">
    <property type="entry name" value="ComA-like_MBL-fold"/>
    <property type="match status" value="1"/>
</dbReference>
<dbReference type="Gene3D" id="3.60.15.10">
    <property type="entry name" value="Ribonuclease Z/Hydroxyacylglutathione hydrolase-like"/>
    <property type="match status" value="1"/>
</dbReference>
<dbReference type="PANTHER" id="PTHR30619">
    <property type="entry name" value="DNA INTERNALIZATION/COMPETENCE PROTEIN COMEC/REC2"/>
    <property type="match status" value="1"/>
</dbReference>
<feature type="compositionally biased region" description="Low complexity" evidence="1">
    <location>
        <begin position="32"/>
        <end position="53"/>
    </location>
</feature>